<dbReference type="InterPro" id="IPR002347">
    <property type="entry name" value="SDR_fam"/>
</dbReference>
<comment type="catalytic activity">
    <reaction evidence="18">
        <text>a (2E)-enoyl-CoA + NADPH + H(+) = a 2,3-saturated acyl-CoA + NADP(+)</text>
        <dbReference type="Rhea" id="RHEA:33763"/>
        <dbReference type="ChEBI" id="CHEBI:15378"/>
        <dbReference type="ChEBI" id="CHEBI:57783"/>
        <dbReference type="ChEBI" id="CHEBI:58349"/>
        <dbReference type="ChEBI" id="CHEBI:58856"/>
        <dbReference type="ChEBI" id="CHEBI:65111"/>
        <dbReference type="EC" id="1.3.1.38"/>
    </reaction>
    <physiologicalReaction direction="left-to-right" evidence="18">
        <dbReference type="Rhea" id="RHEA:33764"/>
    </physiologicalReaction>
</comment>
<evidence type="ECO:0000256" key="9">
    <source>
        <dbReference type="ARBA" id="ARBA00023140"/>
    </source>
</evidence>
<comment type="catalytic activity">
    <reaction evidence="15">
        <text>(2E)-dodecenoyl-CoA + NADPH + H(+) = dodecanoyl-CoA + NADP(+)</text>
        <dbReference type="Rhea" id="RHEA:44964"/>
        <dbReference type="ChEBI" id="CHEBI:15378"/>
        <dbReference type="ChEBI" id="CHEBI:57330"/>
        <dbReference type="ChEBI" id="CHEBI:57375"/>
        <dbReference type="ChEBI" id="CHEBI:57783"/>
        <dbReference type="ChEBI" id="CHEBI:58349"/>
    </reaction>
    <physiologicalReaction direction="left-to-right" evidence="15">
        <dbReference type="Rhea" id="RHEA:44965"/>
    </physiologicalReaction>
</comment>
<keyword evidence="6" id="KW-0521">NADP</keyword>
<dbReference type="CGD" id="CAL0000166313">
    <property type="gene designation" value="Cd36_45850"/>
</dbReference>
<dbReference type="GO" id="GO:0019166">
    <property type="term" value="F:trans-2-enoyl-CoA reductase (NADPH) activity"/>
    <property type="evidence" value="ECO:0007669"/>
    <property type="project" value="UniProtKB-EC"/>
</dbReference>
<keyword evidence="10" id="KW-0275">Fatty acid biosynthesis</keyword>
<evidence type="ECO:0000256" key="15">
    <source>
        <dbReference type="ARBA" id="ARBA00047570"/>
    </source>
</evidence>
<comment type="subcellular location">
    <subcellularLocation>
        <location evidence="1">Peroxisome</location>
    </subcellularLocation>
</comment>
<evidence type="ECO:0000313" key="22">
    <source>
        <dbReference type="EMBL" id="CAX42451.1"/>
    </source>
</evidence>
<reference evidence="22 23" key="1">
    <citation type="journal article" date="2009" name="Genome Res.">
        <title>Comparative genomics of the fungal pathogens Candida dubliniensis and Candida albicans.</title>
        <authorList>
            <person name="Jackson A.P."/>
            <person name="Gamble J.A."/>
            <person name="Yeomans T."/>
            <person name="Moran G.P."/>
            <person name="Saunders D."/>
            <person name="Harris D."/>
            <person name="Aslett M."/>
            <person name="Barrell J.F."/>
            <person name="Butler G."/>
            <person name="Citiulo F."/>
            <person name="Coleman D.C."/>
            <person name="de Groot P.W.J."/>
            <person name="Goodwin T.J."/>
            <person name="Quail M.A."/>
            <person name="McQuillan J."/>
            <person name="Munro C.A."/>
            <person name="Pain A."/>
            <person name="Poulter R.T."/>
            <person name="Rajandream M.A."/>
            <person name="Renauld H."/>
            <person name="Spiering M.J."/>
            <person name="Tivey A."/>
            <person name="Gow N.A.R."/>
            <person name="Barrell B."/>
            <person name="Sullivan D.J."/>
            <person name="Berriman M."/>
        </authorList>
    </citation>
    <scope>NUCLEOTIDE SEQUENCE [LARGE SCALE GENOMIC DNA]</scope>
    <source>
        <strain evidence="23">CD36 / ATCC MYA-646 / CBS 7987 / NCPF 3949 / NRRL Y-17841</strain>
    </source>
</reference>
<evidence type="ECO:0000256" key="13">
    <source>
        <dbReference type="ARBA" id="ARBA00038849"/>
    </source>
</evidence>
<evidence type="ECO:0000256" key="14">
    <source>
        <dbReference type="ARBA" id="ARBA00041063"/>
    </source>
</evidence>
<keyword evidence="7" id="KW-0560">Oxidoreductase</keyword>
<comment type="catalytic activity">
    <reaction evidence="17">
        <text>(2E)-hexenoyl-CoA + NADPH + H(+) = hexanoyl-CoA + NADP(+)</text>
        <dbReference type="Rhea" id="RHEA:44956"/>
        <dbReference type="ChEBI" id="CHEBI:15378"/>
        <dbReference type="ChEBI" id="CHEBI:57783"/>
        <dbReference type="ChEBI" id="CHEBI:58349"/>
        <dbReference type="ChEBI" id="CHEBI:62077"/>
        <dbReference type="ChEBI" id="CHEBI:62620"/>
    </reaction>
    <physiologicalReaction direction="left-to-right" evidence="17">
        <dbReference type="Rhea" id="RHEA:44957"/>
    </physiologicalReaction>
</comment>
<comment type="subunit">
    <text evidence="12">Interacts with PEX5, probably required to target it into peroxisomes.</text>
</comment>
<accession>B9WGS5</accession>
<evidence type="ECO:0000256" key="8">
    <source>
        <dbReference type="ARBA" id="ARBA00023098"/>
    </source>
</evidence>
<dbReference type="AlphaFoldDB" id="B9WGS5"/>
<sequence length="259" mass="28187">MSYNLVNKVAVVTGGLTGIGLATTIKLLKNGSKVIVGDFLHEHEIDTVLNHIHKQVPENHHQIKFLRINVANYQDNVNLVDFALDEYQDLHYVVTNATTAVATNTKTETLGQFKDVIDTNLNGVFALNKLAINYWEEFHKPGSIVNVSKILGLTSTKGLTSYRVCQGGVQSLTQSLSLAYANKGIRLNSVIPGYVEISPMLGQINQHIETNTLKQHPMARLGKPDEISNAIAFLLSDEASFVSGASLVVDGGYSAQIGN</sequence>
<evidence type="ECO:0000313" key="21">
    <source>
        <dbReference type="CGD" id="CAL0000166313"/>
    </source>
</evidence>
<gene>
    <name evidence="21" type="ordered locus">Cd36_45850</name>
    <name evidence="22" type="ORF">CD36_45850</name>
</gene>
<evidence type="ECO:0000256" key="1">
    <source>
        <dbReference type="ARBA" id="ARBA00004275"/>
    </source>
</evidence>
<comment type="pathway">
    <text evidence="2">Lipid metabolism.</text>
</comment>
<evidence type="ECO:0000256" key="7">
    <source>
        <dbReference type="ARBA" id="ARBA00023002"/>
    </source>
</evidence>
<dbReference type="GO" id="GO:0005777">
    <property type="term" value="C:peroxisome"/>
    <property type="evidence" value="ECO:0007669"/>
    <property type="project" value="UniProtKB-SubCell"/>
</dbReference>
<dbReference type="EC" id="1.3.1.38" evidence="13"/>
<organism evidence="22 23">
    <name type="scientific">Candida dubliniensis (strain CD36 / ATCC MYA-646 / CBS 7987 / NCPF 3949 / NRRL Y-17841)</name>
    <name type="common">Yeast</name>
    <dbReference type="NCBI Taxonomy" id="573826"/>
    <lineage>
        <taxon>Eukaryota</taxon>
        <taxon>Fungi</taxon>
        <taxon>Dikarya</taxon>
        <taxon>Ascomycota</taxon>
        <taxon>Saccharomycotina</taxon>
        <taxon>Pichiomycetes</taxon>
        <taxon>Debaryomycetaceae</taxon>
        <taxon>Candida/Lodderomyces clade</taxon>
        <taxon>Candida</taxon>
    </lineage>
</organism>
<dbReference type="GO" id="GO:0033306">
    <property type="term" value="P:phytol metabolic process"/>
    <property type="evidence" value="ECO:0007669"/>
    <property type="project" value="TreeGrafter"/>
</dbReference>
<dbReference type="VEuPathDB" id="FungiDB:CD36_45850"/>
<evidence type="ECO:0000256" key="3">
    <source>
        <dbReference type="ARBA" id="ARBA00022516"/>
    </source>
</evidence>
<comment type="catalytic activity">
    <reaction evidence="16">
        <text>(2E)-tetradecenoyl-CoA + NADPH + H(+) = tetradecanoyl-CoA + NADP(+)</text>
        <dbReference type="Rhea" id="RHEA:44968"/>
        <dbReference type="ChEBI" id="CHEBI:15378"/>
        <dbReference type="ChEBI" id="CHEBI:57385"/>
        <dbReference type="ChEBI" id="CHEBI:57783"/>
        <dbReference type="ChEBI" id="CHEBI:58349"/>
        <dbReference type="ChEBI" id="CHEBI:61405"/>
    </reaction>
    <physiologicalReaction direction="left-to-right" evidence="16">
        <dbReference type="Rhea" id="RHEA:44969"/>
    </physiologicalReaction>
</comment>
<dbReference type="OrthoDB" id="47007at2759"/>
<comment type="function">
    <text evidence="11">Participates in chain elongation of fatty acids. Catalyzes the reduction of trans-2-enoyl-CoAs of varying chain lengths from 6:1 to 16:1, having maximum activity with 10:1 CoA. Has no 2,4-dienoyl-CoA reductase activity.</text>
</comment>
<dbReference type="GeneID" id="8047748"/>
<evidence type="ECO:0000256" key="16">
    <source>
        <dbReference type="ARBA" id="ARBA00048686"/>
    </source>
</evidence>
<dbReference type="eggNOG" id="KOG0725">
    <property type="taxonomic scope" value="Eukaryota"/>
</dbReference>
<dbReference type="EMBL" id="FM992691">
    <property type="protein sequence ID" value="CAX42451.1"/>
    <property type="molecule type" value="Genomic_DNA"/>
</dbReference>
<dbReference type="KEGG" id="cdu:CD36_45850"/>
<comment type="catalytic activity">
    <reaction evidence="19">
        <text>(2E)-decenoyl-CoA + NADPH + H(+) = decanoyl-CoA + NADP(+)</text>
        <dbReference type="Rhea" id="RHEA:44960"/>
        <dbReference type="ChEBI" id="CHEBI:15378"/>
        <dbReference type="ChEBI" id="CHEBI:57783"/>
        <dbReference type="ChEBI" id="CHEBI:58349"/>
        <dbReference type="ChEBI" id="CHEBI:61406"/>
        <dbReference type="ChEBI" id="CHEBI:61430"/>
    </reaction>
    <physiologicalReaction direction="left-to-right" evidence="19">
        <dbReference type="Rhea" id="RHEA:44961"/>
    </physiologicalReaction>
</comment>
<evidence type="ECO:0000256" key="19">
    <source>
        <dbReference type="ARBA" id="ARBA00049386"/>
    </source>
</evidence>
<protein>
    <recommendedName>
        <fullName evidence="14">Peroxisomal trans-2-enoyl-CoA reductase</fullName>
        <ecNumber evidence="13">1.3.1.38</ecNumber>
    </recommendedName>
</protein>
<evidence type="ECO:0000256" key="17">
    <source>
        <dbReference type="ARBA" id="ARBA00049108"/>
    </source>
</evidence>
<proteinExistence type="predicted"/>
<dbReference type="FunFam" id="3.40.50.720:FF:000084">
    <property type="entry name" value="Short-chain dehydrogenase reductase"/>
    <property type="match status" value="1"/>
</dbReference>
<dbReference type="PRINTS" id="PR00081">
    <property type="entry name" value="GDHRDH"/>
</dbReference>
<evidence type="ECO:0000256" key="2">
    <source>
        <dbReference type="ARBA" id="ARBA00005189"/>
    </source>
</evidence>
<dbReference type="SUPFAM" id="SSF51735">
    <property type="entry name" value="NAD(P)-binding Rossmann-fold domains"/>
    <property type="match status" value="1"/>
</dbReference>
<dbReference type="PANTHER" id="PTHR24317:SF7">
    <property type="entry name" value="PEROXISOMAL TRANS-2-ENOYL-COA REDUCTASE"/>
    <property type="match status" value="1"/>
</dbReference>
<evidence type="ECO:0000256" key="11">
    <source>
        <dbReference type="ARBA" id="ARBA00037124"/>
    </source>
</evidence>
<evidence type="ECO:0000256" key="20">
    <source>
        <dbReference type="ARBA" id="ARBA00049559"/>
    </source>
</evidence>
<evidence type="ECO:0000256" key="12">
    <source>
        <dbReference type="ARBA" id="ARBA00038622"/>
    </source>
</evidence>
<dbReference type="RefSeq" id="XP_002420228.1">
    <property type="nucleotide sequence ID" value="XM_002420183.1"/>
</dbReference>
<evidence type="ECO:0000256" key="18">
    <source>
        <dbReference type="ARBA" id="ARBA00049251"/>
    </source>
</evidence>
<dbReference type="GO" id="GO:0006633">
    <property type="term" value="P:fatty acid biosynthetic process"/>
    <property type="evidence" value="ECO:0007669"/>
    <property type="project" value="UniProtKB-KW"/>
</dbReference>
<keyword evidence="23" id="KW-1185">Reference proteome</keyword>
<dbReference type="PANTHER" id="PTHR24317">
    <property type="entry name" value="PEROXISOMAL TRANS-2-ENOYL-COA REDUCTASE"/>
    <property type="match status" value="1"/>
</dbReference>
<keyword evidence="5" id="KW-0276">Fatty acid metabolism</keyword>
<dbReference type="Gene3D" id="3.40.50.720">
    <property type="entry name" value="NAD(P)-binding Rossmann-like Domain"/>
    <property type="match status" value="1"/>
</dbReference>
<evidence type="ECO:0000256" key="10">
    <source>
        <dbReference type="ARBA" id="ARBA00023160"/>
    </source>
</evidence>
<keyword evidence="8" id="KW-0443">Lipid metabolism</keyword>
<evidence type="ECO:0000256" key="5">
    <source>
        <dbReference type="ARBA" id="ARBA00022832"/>
    </source>
</evidence>
<dbReference type="InterPro" id="IPR036291">
    <property type="entry name" value="NAD(P)-bd_dom_sf"/>
</dbReference>
<keyword evidence="9" id="KW-0576">Peroxisome</keyword>
<dbReference type="InterPro" id="IPR052388">
    <property type="entry name" value="Peroxisomal_t2-enoyl-CoA_red"/>
</dbReference>
<dbReference type="Pfam" id="PF13561">
    <property type="entry name" value="adh_short_C2"/>
    <property type="match status" value="1"/>
</dbReference>
<dbReference type="HOGENOM" id="CLU_010194_2_10_1"/>
<dbReference type="Proteomes" id="UP000002605">
    <property type="component" value="Chromosome 4"/>
</dbReference>
<name>B9WGS5_CANDC</name>
<comment type="catalytic activity">
    <reaction evidence="20">
        <text>(2E)-octenoyl-CoA + NADPH + H(+) = octanoyl-CoA + NADP(+)</text>
        <dbReference type="Rhea" id="RHEA:44952"/>
        <dbReference type="ChEBI" id="CHEBI:15378"/>
        <dbReference type="ChEBI" id="CHEBI:57386"/>
        <dbReference type="ChEBI" id="CHEBI:57783"/>
        <dbReference type="ChEBI" id="CHEBI:58349"/>
        <dbReference type="ChEBI" id="CHEBI:62242"/>
    </reaction>
    <physiologicalReaction direction="left-to-right" evidence="20">
        <dbReference type="Rhea" id="RHEA:44953"/>
    </physiologicalReaction>
</comment>
<evidence type="ECO:0000313" key="23">
    <source>
        <dbReference type="Proteomes" id="UP000002605"/>
    </source>
</evidence>
<keyword evidence="4" id="KW-0597">Phosphoprotein</keyword>
<evidence type="ECO:0000256" key="4">
    <source>
        <dbReference type="ARBA" id="ARBA00022553"/>
    </source>
</evidence>
<keyword evidence="3" id="KW-0444">Lipid biosynthesis</keyword>
<evidence type="ECO:0000256" key="6">
    <source>
        <dbReference type="ARBA" id="ARBA00022857"/>
    </source>
</evidence>